<dbReference type="InterPro" id="IPR036388">
    <property type="entry name" value="WH-like_DNA-bd_sf"/>
</dbReference>
<dbReference type="PANTHER" id="PTHR48111:SF40">
    <property type="entry name" value="PHOSPHATE REGULON TRANSCRIPTIONAL REGULATORY PROTEIN PHOB"/>
    <property type="match status" value="1"/>
</dbReference>
<dbReference type="InterPro" id="IPR001867">
    <property type="entry name" value="OmpR/PhoB-type_DNA-bd"/>
</dbReference>
<dbReference type="Gene3D" id="1.10.10.10">
    <property type="entry name" value="Winged helix-like DNA-binding domain superfamily/Winged helix DNA-binding domain"/>
    <property type="match status" value="1"/>
</dbReference>
<feature type="region of interest" description="Disordered" evidence="6">
    <location>
        <begin position="1"/>
        <end position="26"/>
    </location>
</feature>
<evidence type="ECO:0000256" key="1">
    <source>
        <dbReference type="ARBA" id="ARBA00022553"/>
    </source>
</evidence>
<dbReference type="SUPFAM" id="SSF52172">
    <property type="entry name" value="CheY-like"/>
    <property type="match status" value="1"/>
</dbReference>
<evidence type="ECO:0000259" key="7">
    <source>
        <dbReference type="PROSITE" id="PS50110"/>
    </source>
</evidence>
<keyword evidence="3 5" id="KW-0238">DNA-binding</keyword>
<evidence type="ECO:0000256" key="2">
    <source>
        <dbReference type="ARBA" id="ARBA00023012"/>
    </source>
</evidence>
<dbReference type="Pfam" id="PF00486">
    <property type="entry name" value="Trans_reg_C"/>
    <property type="match status" value="1"/>
</dbReference>
<evidence type="ECO:0000256" key="3">
    <source>
        <dbReference type="ARBA" id="ARBA00023125"/>
    </source>
</evidence>
<evidence type="ECO:0000313" key="10">
    <source>
        <dbReference type="Proteomes" id="UP001499882"/>
    </source>
</evidence>
<comment type="caution">
    <text evidence="9">The sequence shown here is derived from an EMBL/GenBank/DDBJ whole genome shotgun (WGS) entry which is preliminary data.</text>
</comment>
<keyword evidence="2" id="KW-0902">Two-component regulatory system</keyword>
<proteinExistence type="predicted"/>
<dbReference type="PROSITE" id="PS51755">
    <property type="entry name" value="OMPR_PHOB"/>
    <property type="match status" value="1"/>
</dbReference>
<keyword evidence="1 4" id="KW-0597">Phosphoprotein</keyword>
<feature type="modified residue" description="4-aspartylphosphate" evidence="4">
    <location>
        <position position="105"/>
    </location>
</feature>
<dbReference type="Gene3D" id="3.40.50.2300">
    <property type="match status" value="1"/>
</dbReference>
<accession>A0ABP8ZET0</accession>
<dbReference type="SMART" id="SM00862">
    <property type="entry name" value="Trans_reg_C"/>
    <property type="match status" value="1"/>
</dbReference>
<dbReference type="PROSITE" id="PS50110">
    <property type="entry name" value="RESPONSE_REGULATORY"/>
    <property type="match status" value="1"/>
</dbReference>
<dbReference type="CDD" id="cd00383">
    <property type="entry name" value="trans_reg_C"/>
    <property type="match status" value="1"/>
</dbReference>
<dbReference type="InterPro" id="IPR001789">
    <property type="entry name" value="Sig_transdc_resp-reg_receiver"/>
</dbReference>
<dbReference type="InterPro" id="IPR011006">
    <property type="entry name" value="CheY-like_superfamily"/>
</dbReference>
<feature type="domain" description="OmpR/PhoB-type" evidence="8">
    <location>
        <begin position="183"/>
        <end position="278"/>
    </location>
</feature>
<feature type="domain" description="Response regulatory" evidence="7">
    <location>
        <begin position="56"/>
        <end position="169"/>
    </location>
</feature>
<dbReference type="Pfam" id="PF00072">
    <property type="entry name" value="Response_reg"/>
    <property type="match status" value="1"/>
</dbReference>
<evidence type="ECO:0000256" key="4">
    <source>
        <dbReference type="PROSITE-ProRule" id="PRU00169"/>
    </source>
</evidence>
<reference evidence="10" key="1">
    <citation type="journal article" date="2019" name="Int. J. Syst. Evol. Microbiol.">
        <title>The Global Catalogue of Microorganisms (GCM) 10K type strain sequencing project: providing services to taxonomists for standard genome sequencing and annotation.</title>
        <authorList>
            <consortium name="The Broad Institute Genomics Platform"/>
            <consortium name="The Broad Institute Genome Sequencing Center for Infectious Disease"/>
            <person name="Wu L."/>
            <person name="Ma J."/>
        </authorList>
    </citation>
    <scope>NUCLEOTIDE SEQUENCE [LARGE SCALE GENOMIC DNA]</scope>
    <source>
        <strain evidence="10">JCM 18532</strain>
    </source>
</reference>
<dbReference type="Proteomes" id="UP001499882">
    <property type="component" value="Unassembled WGS sequence"/>
</dbReference>
<organism evidence="9 10">
    <name type="scientific">Nocardioides endophyticus</name>
    <dbReference type="NCBI Taxonomy" id="1353775"/>
    <lineage>
        <taxon>Bacteria</taxon>
        <taxon>Bacillati</taxon>
        <taxon>Actinomycetota</taxon>
        <taxon>Actinomycetes</taxon>
        <taxon>Propionibacteriales</taxon>
        <taxon>Nocardioidaceae</taxon>
        <taxon>Nocardioides</taxon>
    </lineage>
</organism>
<feature type="DNA-binding region" description="OmpR/PhoB-type" evidence="5">
    <location>
        <begin position="183"/>
        <end position="278"/>
    </location>
</feature>
<gene>
    <name evidence="9" type="ORF">GCM10023350_43810</name>
</gene>
<dbReference type="Gene3D" id="6.10.250.690">
    <property type="match status" value="1"/>
</dbReference>
<evidence type="ECO:0000313" key="9">
    <source>
        <dbReference type="EMBL" id="GAA4753748.1"/>
    </source>
</evidence>
<dbReference type="SMART" id="SM00448">
    <property type="entry name" value="REC"/>
    <property type="match status" value="1"/>
</dbReference>
<dbReference type="SUPFAM" id="SSF46894">
    <property type="entry name" value="C-terminal effector domain of the bipartite response regulators"/>
    <property type="match status" value="1"/>
</dbReference>
<evidence type="ECO:0000256" key="6">
    <source>
        <dbReference type="SAM" id="MobiDB-lite"/>
    </source>
</evidence>
<dbReference type="InterPro" id="IPR039420">
    <property type="entry name" value="WalR-like"/>
</dbReference>
<dbReference type="EMBL" id="BAABKN010000028">
    <property type="protein sequence ID" value="GAA4753748.1"/>
    <property type="molecule type" value="Genomic_DNA"/>
</dbReference>
<evidence type="ECO:0000256" key="5">
    <source>
        <dbReference type="PROSITE-ProRule" id="PRU01091"/>
    </source>
</evidence>
<keyword evidence="10" id="KW-1185">Reference proteome</keyword>
<protein>
    <submittedName>
        <fullName evidence="9">Response regulator transcription factor</fullName>
    </submittedName>
</protein>
<name>A0ABP8ZET0_9ACTN</name>
<evidence type="ECO:0000259" key="8">
    <source>
        <dbReference type="PROSITE" id="PS51755"/>
    </source>
</evidence>
<dbReference type="InterPro" id="IPR016032">
    <property type="entry name" value="Sig_transdc_resp-reg_C-effctor"/>
</dbReference>
<dbReference type="PANTHER" id="PTHR48111">
    <property type="entry name" value="REGULATOR OF RPOS"/>
    <property type="match status" value="1"/>
</dbReference>
<sequence>MGVTHGRQAADSVSATAHSDPVGPGIEKVTVRSRNDNGPFVASSVPMEGVPQQIRRAVVVEDDRDIRELIMHTLTDLGLEVTAVDSGPAGVEAVRAVNPALVTLDLGLPGIDGIEVCRQIREQSDAYIIMVTARSDEIDRLLGLETGADDFMSKPFSLRELQARVNAMFRRPRPSVLADGDAPEMLVYGGLRVDLDARRVYREGEELLLTRTEFDLLTELMRSPTKVATREELLKAVWGTPWIGDTHVVEVHVGNLRRKLGGSRYIRTVRGVGYRMEEPVPRH</sequence>